<dbReference type="InterPro" id="IPR036086">
    <property type="entry name" value="ParB/Sulfiredoxin_sf"/>
</dbReference>
<protein>
    <submittedName>
        <fullName evidence="5">Chromosome partitioning protein ParB</fullName>
    </submittedName>
</protein>
<dbReference type="PANTHER" id="PTHR33375:SF1">
    <property type="entry name" value="CHROMOSOME-PARTITIONING PROTEIN PARB-RELATED"/>
    <property type="match status" value="1"/>
</dbReference>
<name>A0A9W6GZY2_9HYPH</name>
<gene>
    <name evidence="5" type="ORF">LMG27198_50400</name>
</gene>
<dbReference type="Gene3D" id="1.10.10.730">
    <property type="entry name" value="KorB DNA-binding domain"/>
    <property type="match status" value="1"/>
</dbReference>
<feature type="domain" description="ParB-like N-terminal" evidence="4">
    <location>
        <begin position="25"/>
        <end position="115"/>
    </location>
</feature>
<feature type="compositionally biased region" description="Polar residues" evidence="3">
    <location>
        <begin position="219"/>
        <end position="230"/>
    </location>
</feature>
<dbReference type="InterPro" id="IPR003115">
    <property type="entry name" value="ParB_N"/>
</dbReference>
<dbReference type="Pfam" id="PF02195">
    <property type="entry name" value="ParB_N"/>
    <property type="match status" value="1"/>
</dbReference>
<dbReference type="Pfam" id="PF08535">
    <property type="entry name" value="KorB"/>
    <property type="match status" value="1"/>
</dbReference>
<keyword evidence="2" id="KW-0238">DNA-binding</keyword>
<feature type="region of interest" description="Disordered" evidence="3">
    <location>
        <begin position="219"/>
        <end position="268"/>
    </location>
</feature>
<evidence type="ECO:0000256" key="1">
    <source>
        <dbReference type="ARBA" id="ARBA00006295"/>
    </source>
</evidence>
<evidence type="ECO:0000259" key="4">
    <source>
        <dbReference type="SMART" id="SM00470"/>
    </source>
</evidence>
<evidence type="ECO:0000313" key="6">
    <source>
        <dbReference type="Proteomes" id="UP001144323"/>
    </source>
</evidence>
<dbReference type="InterPro" id="IPR042075">
    <property type="entry name" value="KorB_DNA-db"/>
</dbReference>
<accession>A0A9W6GZY2</accession>
<feature type="compositionally biased region" description="Basic and acidic residues" evidence="3">
    <location>
        <begin position="249"/>
        <end position="265"/>
    </location>
</feature>
<dbReference type="InterPro" id="IPR004437">
    <property type="entry name" value="ParB/RepB/Spo0J"/>
</dbReference>
<dbReference type="AlphaFoldDB" id="A0A9W6GZY2"/>
<dbReference type="InterPro" id="IPR050336">
    <property type="entry name" value="Chromosome_partition/occlusion"/>
</dbReference>
<dbReference type="InterPro" id="IPR013741">
    <property type="entry name" value="KorB_domain"/>
</dbReference>
<dbReference type="GO" id="GO:0005694">
    <property type="term" value="C:chromosome"/>
    <property type="evidence" value="ECO:0007669"/>
    <property type="project" value="TreeGrafter"/>
</dbReference>
<dbReference type="Proteomes" id="UP001144323">
    <property type="component" value="Unassembled WGS sequence"/>
</dbReference>
<dbReference type="GO" id="GO:0003677">
    <property type="term" value="F:DNA binding"/>
    <property type="evidence" value="ECO:0007669"/>
    <property type="project" value="UniProtKB-KW"/>
</dbReference>
<evidence type="ECO:0000313" key="5">
    <source>
        <dbReference type="EMBL" id="GLI96048.1"/>
    </source>
</evidence>
<reference evidence="5" key="1">
    <citation type="journal article" date="2023" name="Int. J. Syst. Evol. Microbiol.">
        <title>Methylocystis iwaonis sp. nov., a type II methane-oxidizing bacterium from surface soil of a rice paddy field in Japan, and emended description of the genus Methylocystis (ex Whittenbury et al. 1970) Bowman et al. 1993.</title>
        <authorList>
            <person name="Kaise H."/>
            <person name="Sawadogo J.B."/>
            <person name="Alam M.S."/>
            <person name="Ueno C."/>
            <person name="Dianou D."/>
            <person name="Shinjo R."/>
            <person name="Asakawa S."/>
        </authorList>
    </citation>
    <scope>NUCLEOTIDE SEQUENCE</scope>
    <source>
        <strain evidence="5">LMG27198</strain>
    </source>
</reference>
<dbReference type="FunFam" id="3.90.1530.30:FF:000001">
    <property type="entry name" value="Chromosome partitioning protein ParB"/>
    <property type="match status" value="1"/>
</dbReference>
<dbReference type="PANTHER" id="PTHR33375">
    <property type="entry name" value="CHROMOSOME-PARTITIONING PROTEIN PARB-RELATED"/>
    <property type="match status" value="1"/>
</dbReference>
<comment type="caution">
    <text evidence="5">The sequence shown here is derived from an EMBL/GenBank/DDBJ whole genome shotgun (WGS) entry which is preliminary data.</text>
</comment>
<dbReference type="Gene3D" id="3.90.1530.30">
    <property type="match status" value="1"/>
</dbReference>
<keyword evidence="6" id="KW-1185">Reference proteome</keyword>
<dbReference type="EMBL" id="BSEC01000007">
    <property type="protein sequence ID" value="GLI96048.1"/>
    <property type="molecule type" value="Genomic_DNA"/>
</dbReference>
<sequence>MALDLSFKELADAAAAGAGMDGRPLLIPLSKIDEDDGQPRRVFNEDELVQLADSIRLVGILQPVVVRPAEVSGRYLITMGARRYRAARLAGLDVVPAIVQEGGVPNRYAQIIENIQRDDLAAAEIASFILARLDAGEKQSDLARKLGKPRDWVSRFAVIPRMPGFLQEKLHTSSIRAVYELYQAWRVRPGAIVRLCTAQDSFTDAQARGIARDLRSSVSLPDVETSSDNPFATAGIDSVSLDAPTTAQKELDPKPRPRSPREQRRSKSAISILVQHGGRLGRLLTDAPANNGSRFAAVRFFETGETEEVPVSELRIEEIAPC</sequence>
<comment type="similarity">
    <text evidence="1">Belongs to the ParB family.</text>
</comment>
<evidence type="ECO:0000256" key="3">
    <source>
        <dbReference type="SAM" id="MobiDB-lite"/>
    </source>
</evidence>
<dbReference type="SUPFAM" id="SSF109709">
    <property type="entry name" value="KorB DNA-binding domain-like"/>
    <property type="match status" value="1"/>
</dbReference>
<dbReference type="RefSeq" id="WP_281807182.1">
    <property type="nucleotide sequence ID" value="NZ_BSEC01000007.1"/>
</dbReference>
<evidence type="ECO:0000256" key="2">
    <source>
        <dbReference type="ARBA" id="ARBA00023125"/>
    </source>
</evidence>
<dbReference type="NCBIfam" id="TIGR00180">
    <property type="entry name" value="parB_part"/>
    <property type="match status" value="1"/>
</dbReference>
<dbReference type="SMART" id="SM00470">
    <property type="entry name" value="ParB"/>
    <property type="match status" value="1"/>
</dbReference>
<dbReference type="GO" id="GO:0007059">
    <property type="term" value="P:chromosome segregation"/>
    <property type="evidence" value="ECO:0007669"/>
    <property type="project" value="TreeGrafter"/>
</dbReference>
<organism evidence="5 6">
    <name type="scientific">Methylocystis echinoides</name>
    <dbReference type="NCBI Taxonomy" id="29468"/>
    <lineage>
        <taxon>Bacteria</taxon>
        <taxon>Pseudomonadati</taxon>
        <taxon>Pseudomonadota</taxon>
        <taxon>Alphaproteobacteria</taxon>
        <taxon>Hyphomicrobiales</taxon>
        <taxon>Methylocystaceae</taxon>
        <taxon>Methylocystis</taxon>
    </lineage>
</organism>
<dbReference type="SUPFAM" id="SSF110849">
    <property type="entry name" value="ParB/Sulfiredoxin"/>
    <property type="match status" value="1"/>
</dbReference>
<proteinExistence type="inferred from homology"/>